<evidence type="ECO:0000256" key="2">
    <source>
        <dbReference type="PIRNR" id="PIRNR000862"/>
    </source>
</evidence>
<name>A0ABM1YYG5_AEDAL</name>
<dbReference type="RefSeq" id="XP_029714516.2">
    <property type="nucleotide sequence ID" value="XM_029858656.2"/>
</dbReference>
<dbReference type="PANTHER" id="PTHR11005">
    <property type="entry name" value="LYSOSOMAL ACID LIPASE-RELATED"/>
    <property type="match status" value="1"/>
</dbReference>
<feature type="chain" id="PRO_5045900444" description="Lipase" evidence="3">
    <location>
        <begin position="21"/>
        <end position="383"/>
    </location>
</feature>
<keyword evidence="2" id="KW-0378">Hydrolase</keyword>
<dbReference type="EnsemblMetazoa" id="AALFPA23_013238.R19169">
    <property type="protein sequence ID" value="AALFPA23_013238.P19169"/>
    <property type="gene ID" value="AALFPA23_013238"/>
</dbReference>
<feature type="domain" description="Partial AB-hydrolase lipase" evidence="4">
    <location>
        <begin position="30"/>
        <end position="80"/>
    </location>
</feature>
<organism evidence="5 6">
    <name type="scientific">Aedes albopictus</name>
    <name type="common">Asian tiger mosquito</name>
    <name type="synonym">Stegomyia albopicta</name>
    <dbReference type="NCBI Taxonomy" id="7160"/>
    <lineage>
        <taxon>Eukaryota</taxon>
        <taxon>Metazoa</taxon>
        <taxon>Ecdysozoa</taxon>
        <taxon>Arthropoda</taxon>
        <taxon>Hexapoda</taxon>
        <taxon>Insecta</taxon>
        <taxon>Pterygota</taxon>
        <taxon>Neoptera</taxon>
        <taxon>Endopterygota</taxon>
        <taxon>Diptera</taxon>
        <taxon>Nematocera</taxon>
        <taxon>Culicoidea</taxon>
        <taxon>Culicidae</taxon>
        <taxon>Culicinae</taxon>
        <taxon>Aedini</taxon>
        <taxon>Aedes</taxon>
        <taxon>Stegomyia</taxon>
    </lineage>
</organism>
<evidence type="ECO:0000313" key="6">
    <source>
        <dbReference type="Proteomes" id="UP000069940"/>
    </source>
</evidence>
<keyword evidence="2" id="KW-0442">Lipid degradation</keyword>
<dbReference type="Proteomes" id="UP000069940">
    <property type="component" value="Unassembled WGS sequence"/>
</dbReference>
<keyword evidence="6" id="KW-1185">Reference proteome</keyword>
<evidence type="ECO:0000256" key="1">
    <source>
        <dbReference type="ARBA" id="ARBA00010701"/>
    </source>
</evidence>
<comment type="similarity">
    <text evidence="1 2">Belongs to the AB hydrolase superfamily. Lipase family.</text>
</comment>
<proteinExistence type="inferred from homology"/>
<sequence>MVDRDLFWWLFLMACNLAYCDDPDELLKSSIAKHGYPVELHKVTTEDGYILTTARIPNPGKTPLLILHGLFGCSVDFTAQGPGKALALLAHDFGFDVWLGNNRGTTYSKKHETLDLKSRAYWRFSFHELGLYDLSAIVDYVLKHTRRKKLQYLAHSQGGGQFLVLTTLRPEYNDVFISAHLSSPVAYLHHATSPSVILTTRPDEIEAGAKLTGLYELSGRGNGSYVDAIVQATRKGFIPLDLILINVWYVMGYHDSINRTMFIDLLRYSPAGGSIYQVLHYIQLFNARSFQQYDFGPVENLQRYGTVRPPAYPLKRITTPTYIYYSEADNIIQPPDVHALADQLPNLRLRYKIPDRRWNHLDFLYASSAHRLYRMILGKISQT</sequence>
<protein>
    <recommendedName>
        <fullName evidence="2">Lipase</fullName>
    </recommendedName>
</protein>
<reference evidence="6" key="1">
    <citation type="journal article" date="2015" name="Proc. Natl. Acad. Sci. U.S.A.">
        <title>Genome sequence of the Asian Tiger mosquito, Aedes albopictus, reveals insights into its biology, genetics, and evolution.</title>
        <authorList>
            <person name="Chen X.G."/>
            <person name="Jiang X."/>
            <person name="Gu J."/>
            <person name="Xu M."/>
            <person name="Wu Y."/>
            <person name="Deng Y."/>
            <person name="Zhang C."/>
            <person name="Bonizzoni M."/>
            <person name="Dermauw W."/>
            <person name="Vontas J."/>
            <person name="Armbruster P."/>
            <person name="Huang X."/>
            <person name="Yang Y."/>
            <person name="Zhang H."/>
            <person name="He W."/>
            <person name="Peng H."/>
            <person name="Liu Y."/>
            <person name="Wu K."/>
            <person name="Chen J."/>
            <person name="Lirakis M."/>
            <person name="Topalis P."/>
            <person name="Van Leeuwen T."/>
            <person name="Hall A.B."/>
            <person name="Jiang X."/>
            <person name="Thorpe C."/>
            <person name="Mueller R.L."/>
            <person name="Sun C."/>
            <person name="Waterhouse R.M."/>
            <person name="Yan G."/>
            <person name="Tu Z.J."/>
            <person name="Fang X."/>
            <person name="James A.A."/>
        </authorList>
    </citation>
    <scope>NUCLEOTIDE SEQUENCE [LARGE SCALE GENOMIC DNA]</scope>
    <source>
        <strain evidence="6">Foshan</strain>
    </source>
</reference>
<reference evidence="5" key="2">
    <citation type="submission" date="2025-05" db="UniProtKB">
        <authorList>
            <consortium name="EnsemblMetazoa"/>
        </authorList>
    </citation>
    <scope>IDENTIFICATION</scope>
    <source>
        <strain evidence="5">Foshan</strain>
    </source>
</reference>
<dbReference type="SUPFAM" id="SSF53474">
    <property type="entry name" value="alpha/beta-Hydrolases"/>
    <property type="match status" value="1"/>
</dbReference>
<accession>A0ABM1YYG5</accession>
<keyword evidence="3" id="KW-0732">Signal</keyword>
<dbReference type="GeneID" id="115258522"/>
<dbReference type="InterPro" id="IPR025483">
    <property type="entry name" value="Lipase_euk"/>
</dbReference>
<evidence type="ECO:0000256" key="3">
    <source>
        <dbReference type="SAM" id="SignalP"/>
    </source>
</evidence>
<dbReference type="InterPro" id="IPR029058">
    <property type="entry name" value="AB_hydrolase_fold"/>
</dbReference>
<dbReference type="Gene3D" id="3.40.50.1820">
    <property type="entry name" value="alpha/beta hydrolase"/>
    <property type="match status" value="1"/>
</dbReference>
<dbReference type="Pfam" id="PF04083">
    <property type="entry name" value="Abhydro_lipase"/>
    <property type="match status" value="1"/>
</dbReference>
<keyword evidence="2" id="KW-0443">Lipid metabolism</keyword>
<evidence type="ECO:0000313" key="5">
    <source>
        <dbReference type="EnsemblMetazoa" id="AALFPA23_013238.P19169"/>
    </source>
</evidence>
<feature type="signal peptide" evidence="3">
    <location>
        <begin position="1"/>
        <end position="20"/>
    </location>
</feature>
<dbReference type="PIRSF" id="PIRSF000862">
    <property type="entry name" value="Steryl_ester_lip"/>
    <property type="match status" value="1"/>
</dbReference>
<evidence type="ECO:0000259" key="4">
    <source>
        <dbReference type="Pfam" id="PF04083"/>
    </source>
</evidence>
<dbReference type="InterPro" id="IPR006693">
    <property type="entry name" value="AB_hydrolase_lipase"/>
</dbReference>